<organism evidence="1 2">
    <name type="scientific">Platanthera zijinensis</name>
    <dbReference type="NCBI Taxonomy" id="2320716"/>
    <lineage>
        <taxon>Eukaryota</taxon>
        <taxon>Viridiplantae</taxon>
        <taxon>Streptophyta</taxon>
        <taxon>Embryophyta</taxon>
        <taxon>Tracheophyta</taxon>
        <taxon>Spermatophyta</taxon>
        <taxon>Magnoliopsida</taxon>
        <taxon>Liliopsida</taxon>
        <taxon>Asparagales</taxon>
        <taxon>Orchidaceae</taxon>
        <taxon>Orchidoideae</taxon>
        <taxon>Orchideae</taxon>
        <taxon>Orchidinae</taxon>
        <taxon>Platanthera</taxon>
    </lineage>
</organism>
<reference evidence="1 2" key="1">
    <citation type="journal article" date="2022" name="Nat. Plants">
        <title>Genomes of leafy and leafless Platanthera orchids illuminate the evolution of mycoheterotrophy.</title>
        <authorList>
            <person name="Li M.H."/>
            <person name="Liu K.W."/>
            <person name="Li Z."/>
            <person name="Lu H.C."/>
            <person name="Ye Q.L."/>
            <person name="Zhang D."/>
            <person name="Wang J.Y."/>
            <person name="Li Y.F."/>
            <person name="Zhong Z.M."/>
            <person name="Liu X."/>
            <person name="Yu X."/>
            <person name="Liu D.K."/>
            <person name="Tu X.D."/>
            <person name="Liu B."/>
            <person name="Hao Y."/>
            <person name="Liao X.Y."/>
            <person name="Jiang Y.T."/>
            <person name="Sun W.H."/>
            <person name="Chen J."/>
            <person name="Chen Y.Q."/>
            <person name="Ai Y."/>
            <person name="Zhai J.W."/>
            <person name="Wu S.S."/>
            <person name="Zhou Z."/>
            <person name="Hsiao Y.Y."/>
            <person name="Wu W.L."/>
            <person name="Chen Y.Y."/>
            <person name="Lin Y.F."/>
            <person name="Hsu J.L."/>
            <person name="Li C.Y."/>
            <person name="Wang Z.W."/>
            <person name="Zhao X."/>
            <person name="Zhong W.Y."/>
            <person name="Ma X.K."/>
            <person name="Ma L."/>
            <person name="Huang J."/>
            <person name="Chen G.Z."/>
            <person name="Huang M.Z."/>
            <person name="Huang L."/>
            <person name="Peng D.H."/>
            <person name="Luo Y.B."/>
            <person name="Zou S.Q."/>
            <person name="Chen S.P."/>
            <person name="Lan S."/>
            <person name="Tsai W.C."/>
            <person name="Van de Peer Y."/>
            <person name="Liu Z.J."/>
        </authorList>
    </citation>
    <scope>NUCLEOTIDE SEQUENCE [LARGE SCALE GENOMIC DNA]</scope>
    <source>
        <strain evidence="1">Lor287</strain>
    </source>
</reference>
<proteinExistence type="predicted"/>
<gene>
    <name evidence="1" type="ORF">KSP39_PZI001879</name>
</gene>
<name>A0AAP0GEF1_9ASPA</name>
<keyword evidence="2" id="KW-1185">Reference proteome</keyword>
<evidence type="ECO:0000313" key="2">
    <source>
        <dbReference type="Proteomes" id="UP001418222"/>
    </source>
</evidence>
<dbReference type="AlphaFoldDB" id="A0AAP0GEF1"/>
<accession>A0AAP0GEF1</accession>
<comment type="caution">
    <text evidence="1">The sequence shown here is derived from an EMBL/GenBank/DDBJ whole genome shotgun (WGS) entry which is preliminary data.</text>
</comment>
<dbReference type="EMBL" id="JBBWWQ010000002">
    <property type="protein sequence ID" value="KAK8954671.1"/>
    <property type="molecule type" value="Genomic_DNA"/>
</dbReference>
<dbReference type="Proteomes" id="UP001418222">
    <property type="component" value="Unassembled WGS sequence"/>
</dbReference>
<evidence type="ECO:0000313" key="1">
    <source>
        <dbReference type="EMBL" id="KAK8954671.1"/>
    </source>
</evidence>
<protein>
    <submittedName>
        <fullName evidence="1">Uncharacterized protein</fullName>
    </submittedName>
</protein>
<sequence length="157" mass="17830">MSQSVCLERSIPIGRFGELQSSALIFFERGQHDFFSLKSCRFTCLLSQFFPAWDSRPSFDSPLQSSSIRCRDGFDASMVVFGLGEGVLRGGYEDFVALPFFVLFFPTARFFLDRFLFEFNGVVSYAKEVHCGFTQSSFVGLQANTSFNGFEFKNDEE</sequence>